<evidence type="ECO:0000256" key="3">
    <source>
        <dbReference type="SAM" id="Phobius"/>
    </source>
</evidence>
<comment type="subcellular location">
    <subcellularLocation>
        <location evidence="1">Membrane</location>
        <topology evidence="1">Multi-pass membrane protein</topology>
    </subcellularLocation>
</comment>
<dbReference type="Proteomes" id="UP000813462">
    <property type="component" value="Unassembled WGS sequence"/>
</dbReference>
<keyword evidence="3" id="KW-0472">Membrane</keyword>
<sequence>MELCTAQAVSKLPHTSSQRLFIPNPPNLRYKPSLLPRRTSLSRTSRFLNSRLHYLSYSFPRSSTSEETSNGVNKYGGEDRDGVVTVEDVPPAGRNVYNVTPTSQAPEAPKEESNADGQTQTFEILDNLNFDSGDTFSILFLGGGALVALWLASAIVGSIDSIPLFPKLMEVVGLGYTVWFTSRYLIFKESREELVSKFQELKQQVLGSSDD</sequence>
<evidence type="ECO:0000259" key="4">
    <source>
        <dbReference type="Pfam" id="PF14159"/>
    </source>
</evidence>
<dbReference type="PANTHER" id="PTHR33222">
    <property type="match status" value="1"/>
</dbReference>
<reference evidence="5" key="1">
    <citation type="journal article" date="2021" name="Front. Plant Sci.">
        <title>Chromosome-Scale Genome Assembly for Chinese Sour Jujube and Insights Into Its Genome Evolution and Domestication Signature.</title>
        <authorList>
            <person name="Shen L.-Y."/>
            <person name="Luo H."/>
            <person name="Wang X.-L."/>
            <person name="Wang X.-M."/>
            <person name="Qiu X.-J."/>
            <person name="Liu H."/>
            <person name="Zhou S.-S."/>
            <person name="Jia K.-H."/>
            <person name="Nie S."/>
            <person name="Bao Y.-T."/>
            <person name="Zhang R.-G."/>
            <person name="Yun Q.-Z."/>
            <person name="Chai Y.-H."/>
            <person name="Lu J.-Y."/>
            <person name="Li Y."/>
            <person name="Zhao S.-W."/>
            <person name="Mao J.-F."/>
            <person name="Jia S.-G."/>
            <person name="Mao Y.-M."/>
        </authorList>
    </citation>
    <scope>NUCLEOTIDE SEQUENCE</scope>
    <source>
        <strain evidence="5">AT0</strain>
        <tissue evidence="5">Leaf</tissue>
    </source>
</reference>
<dbReference type="InterPro" id="IPR025564">
    <property type="entry name" value="CAAD_dom"/>
</dbReference>
<dbReference type="GO" id="GO:0009535">
    <property type="term" value="C:chloroplast thylakoid membrane"/>
    <property type="evidence" value="ECO:0007669"/>
    <property type="project" value="TreeGrafter"/>
</dbReference>
<protein>
    <recommendedName>
        <fullName evidence="4">Cyanobacterial aminoacyl-tRNA synthetase CAAD domain-containing protein</fullName>
    </recommendedName>
</protein>
<dbReference type="AlphaFoldDB" id="A0A978UZQ1"/>
<evidence type="ECO:0000313" key="5">
    <source>
        <dbReference type="EMBL" id="KAH7520467.1"/>
    </source>
</evidence>
<gene>
    <name evidence="5" type="ORF">FEM48_Zijuj08G0147000</name>
</gene>
<name>A0A978UZQ1_ZIZJJ</name>
<feature type="compositionally biased region" description="Polar residues" evidence="2">
    <location>
        <begin position="61"/>
        <end position="72"/>
    </location>
</feature>
<evidence type="ECO:0000313" key="6">
    <source>
        <dbReference type="Proteomes" id="UP000813462"/>
    </source>
</evidence>
<accession>A0A978UZQ1</accession>
<feature type="transmembrane region" description="Helical" evidence="3">
    <location>
        <begin position="136"/>
        <end position="156"/>
    </location>
</feature>
<feature type="region of interest" description="Disordered" evidence="2">
    <location>
        <begin position="98"/>
        <end position="117"/>
    </location>
</feature>
<feature type="region of interest" description="Disordered" evidence="2">
    <location>
        <begin position="61"/>
        <end position="82"/>
    </location>
</feature>
<evidence type="ECO:0000256" key="2">
    <source>
        <dbReference type="SAM" id="MobiDB-lite"/>
    </source>
</evidence>
<evidence type="ECO:0000256" key="1">
    <source>
        <dbReference type="ARBA" id="ARBA00004141"/>
    </source>
</evidence>
<feature type="transmembrane region" description="Helical" evidence="3">
    <location>
        <begin position="168"/>
        <end position="187"/>
    </location>
</feature>
<keyword evidence="3" id="KW-1133">Transmembrane helix</keyword>
<organism evidence="5 6">
    <name type="scientific">Ziziphus jujuba var. spinosa</name>
    <dbReference type="NCBI Taxonomy" id="714518"/>
    <lineage>
        <taxon>Eukaryota</taxon>
        <taxon>Viridiplantae</taxon>
        <taxon>Streptophyta</taxon>
        <taxon>Embryophyta</taxon>
        <taxon>Tracheophyta</taxon>
        <taxon>Spermatophyta</taxon>
        <taxon>Magnoliopsida</taxon>
        <taxon>eudicotyledons</taxon>
        <taxon>Gunneridae</taxon>
        <taxon>Pentapetalae</taxon>
        <taxon>rosids</taxon>
        <taxon>fabids</taxon>
        <taxon>Rosales</taxon>
        <taxon>Rhamnaceae</taxon>
        <taxon>Paliureae</taxon>
        <taxon>Ziziphus</taxon>
    </lineage>
</organism>
<dbReference type="InterPro" id="IPR033344">
    <property type="entry name" value="CURT1"/>
</dbReference>
<dbReference type="EMBL" id="JAEACU010000008">
    <property type="protein sequence ID" value="KAH7520467.1"/>
    <property type="molecule type" value="Genomic_DNA"/>
</dbReference>
<dbReference type="Pfam" id="PF14159">
    <property type="entry name" value="CAAD"/>
    <property type="match status" value="1"/>
</dbReference>
<dbReference type="PANTHER" id="PTHR33222:SF2">
    <property type="entry name" value="PROTEIN CURVATURE THYLAKOID 1D, CHLOROPLASTIC"/>
    <property type="match status" value="1"/>
</dbReference>
<dbReference type="OrthoDB" id="2014299at2759"/>
<keyword evidence="3" id="KW-0812">Transmembrane</keyword>
<comment type="caution">
    <text evidence="5">The sequence shown here is derived from an EMBL/GenBank/DDBJ whole genome shotgun (WGS) entry which is preliminary data.</text>
</comment>
<feature type="domain" description="Cyanobacterial aminoacyl-tRNA synthetase CAAD" evidence="4">
    <location>
        <begin position="133"/>
        <end position="207"/>
    </location>
</feature>
<proteinExistence type="predicted"/>